<feature type="compositionally biased region" description="Low complexity" evidence="2">
    <location>
        <begin position="277"/>
        <end position="290"/>
    </location>
</feature>
<feature type="region of interest" description="Disordered" evidence="2">
    <location>
        <begin position="663"/>
        <end position="682"/>
    </location>
</feature>
<name>A0A9P6CN74_9AGAR</name>
<evidence type="ECO:0000256" key="2">
    <source>
        <dbReference type="SAM" id="MobiDB-lite"/>
    </source>
</evidence>
<accession>A0A9P6CN74</accession>
<feature type="region of interest" description="Disordered" evidence="2">
    <location>
        <begin position="256"/>
        <end position="305"/>
    </location>
</feature>
<reference evidence="3" key="1">
    <citation type="submission" date="2020-11" db="EMBL/GenBank/DDBJ databases">
        <authorList>
            <consortium name="DOE Joint Genome Institute"/>
            <person name="Ahrendt S."/>
            <person name="Riley R."/>
            <person name="Andreopoulos W."/>
            <person name="Labutti K."/>
            <person name="Pangilinan J."/>
            <person name="Ruiz-Duenas F.J."/>
            <person name="Barrasa J.M."/>
            <person name="Sanchez-Garcia M."/>
            <person name="Camarero S."/>
            <person name="Miyauchi S."/>
            <person name="Serrano A."/>
            <person name="Linde D."/>
            <person name="Babiker R."/>
            <person name="Drula E."/>
            <person name="Ayuso-Fernandez I."/>
            <person name="Pacheco R."/>
            <person name="Padilla G."/>
            <person name="Ferreira P."/>
            <person name="Barriuso J."/>
            <person name="Kellner H."/>
            <person name="Castanera R."/>
            <person name="Alfaro M."/>
            <person name="Ramirez L."/>
            <person name="Pisabarro A.G."/>
            <person name="Kuo A."/>
            <person name="Tritt A."/>
            <person name="Lipzen A."/>
            <person name="He G."/>
            <person name="Yan M."/>
            <person name="Ng V."/>
            <person name="Cullen D."/>
            <person name="Martin F."/>
            <person name="Rosso M.-N."/>
            <person name="Henrissat B."/>
            <person name="Hibbett D."/>
            <person name="Martinez A.T."/>
            <person name="Grigoriev I.V."/>
        </authorList>
    </citation>
    <scope>NUCLEOTIDE SEQUENCE</scope>
    <source>
        <strain evidence="3">CIRM-BRFM 674</strain>
    </source>
</reference>
<feature type="region of interest" description="Disordered" evidence="2">
    <location>
        <begin position="334"/>
        <end position="399"/>
    </location>
</feature>
<feature type="region of interest" description="Disordered" evidence="2">
    <location>
        <begin position="203"/>
        <end position="233"/>
    </location>
</feature>
<feature type="compositionally biased region" description="Polar residues" evidence="2">
    <location>
        <begin position="504"/>
        <end position="522"/>
    </location>
</feature>
<gene>
    <name evidence="3" type="ORF">BDN70DRAFT_406362</name>
</gene>
<evidence type="ECO:0000313" key="4">
    <source>
        <dbReference type="Proteomes" id="UP000807469"/>
    </source>
</evidence>
<keyword evidence="4" id="KW-1185">Reference proteome</keyword>
<feature type="coiled-coil region" evidence="1">
    <location>
        <begin position="27"/>
        <end position="54"/>
    </location>
</feature>
<dbReference type="EMBL" id="MU155464">
    <property type="protein sequence ID" value="KAF9473181.1"/>
    <property type="molecule type" value="Genomic_DNA"/>
</dbReference>
<dbReference type="Proteomes" id="UP000807469">
    <property type="component" value="Unassembled WGS sequence"/>
</dbReference>
<feature type="compositionally biased region" description="Basic and acidic residues" evidence="2">
    <location>
        <begin position="570"/>
        <end position="589"/>
    </location>
</feature>
<organism evidence="3 4">
    <name type="scientific">Pholiota conissans</name>
    <dbReference type="NCBI Taxonomy" id="109636"/>
    <lineage>
        <taxon>Eukaryota</taxon>
        <taxon>Fungi</taxon>
        <taxon>Dikarya</taxon>
        <taxon>Basidiomycota</taxon>
        <taxon>Agaricomycotina</taxon>
        <taxon>Agaricomycetes</taxon>
        <taxon>Agaricomycetidae</taxon>
        <taxon>Agaricales</taxon>
        <taxon>Agaricineae</taxon>
        <taxon>Strophariaceae</taxon>
        <taxon>Pholiota</taxon>
    </lineage>
</organism>
<feature type="compositionally biased region" description="Low complexity" evidence="2">
    <location>
        <begin position="610"/>
        <end position="625"/>
    </location>
</feature>
<feature type="region of interest" description="Disordered" evidence="2">
    <location>
        <begin position="501"/>
        <end position="649"/>
    </location>
</feature>
<feature type="compositionally biased region" description="Pro residues" evidence="2">
    <location>
        <begin position="348"/>
        <end position="362"/>
    </location>
</feature>
<comment type="caution">
    <text evidence="3">The sequence shown here is derived from an EMBL/GenBank/DDBJ whole genome shotgun (WGS) entry which is preliminary data.</text>
</comment>
<protein>
    <submittedName>
        <fullName evidence="3">Uncharacterized protein</fullName>
    </submittedName>
</protein>
<feature type="compositionally biased region" description="Basic and acidic residues" evidence="2">
    <location>
        <begin position="627"/>
        <end position="640"/>
    </location>
</feature>
<keyword evidence="1" id="KW-0175">Coiled coil</keyword>
<evidence type="ECO:0000313" key="3">
    <source>
        <dbReference type="EMBL" id="KAF9473181.1"/>
    </source>
</evidence>
<feature type="region of interest" description="Disordered" evidence="2">
    <location>
        <begin position="91"/>
        <end position="184"/>
    </location>
</feature>
<evidence type="ECO:0000256" key="1">
    <source>
        <dbReference type="SAM" id="Coils"/>
    </source>
</evidence>
<feature type="compositionally biased region" description="Polar residues" evidence="2">
    <location>
        <begin position="203"/>
        <end position="212"/>
    </location>
</feature>
<sequence>MVTNLDRQLRGWSTTWETDQERSTTERNAYLAQIESMKKEIIDLKSQVERFQNQHYHWQSNSNPLPAPPRPVLTPNLPSFEQALLESGVGARNMDLPSSPTPHPRFEVETHKRSKRRSHLAEQQYPNSTYDESRFQQGSSRQSRPADPSQYVQAHIKVPARSREPSPRRHSKRAQPPADDTEPALDVFTITQAYLEEYSNGFQNGHQAATGSHNRRESNRNRYPNGHPVAHPVSAYEPVDARGQRSAPIYANYPHSAPAAQESSSRHRPDRRHTAQSSIVSSGSSPAGDRSSSRSRSRSRSSGAHGALFSAQDLQLANAQLGSLLLGSEALPEPASAPMIRPPSLVRTPPPRAPEVEPPPANTRPRSPGGQSAHSRRTLDSGSWGTQAPSHLTDGSLIPGLSFFRSETRPDRFEGGQEVRFHPLNSDGESIRTRQMSISSMTYEESAGHVSHSPPRPIESMVGVMPGLPRVDEIHPGAFRHARSDGQIAAHSVGWNPNVHASRAASSSTHVHQSGSALSLSRSIHEERSRSDYVNPVARDHESRGNSHSASGYPIAGSSRYSEGPPPAQRGRDRDRRAAMRTNSDDNVVRHAQRRPWLNPQALPESPSDPSVGSYIYGSPYSYSSQQERHDSRLVGHAEPENAPPSFMGNALGLEMSASNLNISAPTPIQPSPLLRSWSQDH</sequence>
<dbReference type="AlphaFoldDB" id="A0A9P6CN74"/>
<proteinExistence type="predicted"/>
<feature type="compositionally biased region" description="Polar residues" evidence="2">
    <location>
        <begin position="380"/>
        <end position="390"/>
    </location>
</feature>